<accession>A0A8T3A8F9</accession>
<protein>
    <submittedName>
        <fullName evidence="2">Uncharacterized protein</fullName>
    </submittedName>
</protein>
<evidence type="ECO:0000313" key="2">
    <source>
        <dbReference type="EMBL" id="KAI0492418.1"/>
    </source>
</evidence>
<dbReference type="AlphaFoldDB" id="A0A8T3A8F9"/>
<evidence type="ECO:0000313" key="3">
    <source>
        <dbReference type="Proteomes" id="UP000829196"/>
    </source>
</evidence>
<comment type="caution">
    <text evidence="2">The sequence shown here is derived from an EMBL/GenBank/DDBJ whole genome shotgun (WGS) entry which is preliminary data.</text>
</comment>
<evidence type="ECO:0000256" key="1">
    <source>
        <dbReference type="SAM" id="MobiDB-lite"/>
    </source>
</evidence>
<keyword evidence="3" id="KW-1185">Reference proteome</keyword>
<organism evidence="2 3">
    <name type="scientific">Dendrobium nobile</name>
    <name type="common">Orchid</name>
    <dbReference type="NCBI Taxonomy" id="94219"/>
    <lineage>
        <taxon>Eukaryota</taxon>
        <taxon>Viridiplantae</taxon>
        <taxon>Streptophyta</taxon>
        <taxon>Embryophyta</taxon>
        <taxon>Tracheophyta</taxon>
        <taxon>Spermatophyta</taxon>
        <taxon>Magnoliopsida</taxon>
        <taxon>Liliopsida</taxon>
        <taxon>Asparagales</taxon>
        <taxon>Orchidaceae</taxon>
        <taxon>Epidendroideae</taxon>
        <taxon>Malaxideae</taxon>
        <taxon>Dendrobiinae</taxon>
        <taxon>Dendrobium</taxon>
    </lineage>
</organism>
<dbReference type="EMBL" id="JAGYWB010000018">
    <property type="protein sequence ID" value="KAI0492418.1"/>
    <property type="molecule type" value="Genomic_DNA"/>
</dbReference>
<gene>
    <name evidence="2" type="ORF">KFK09_026689</name>
</gene>
<reference evidence="2" key="1">
    <citation type="journal article" date="2022" name="Front. Genet.">
        <title>Chromosome-Scale Assembly of the Dendrobium nobile Genome Provides Insights Into the Molecular Mechanism of the Biosynthesis of the Medicinal Active Ingredient of Dendrobium.</title>
        <authorList>
            <person name="Xu Q."/>
            <person name="Niu S.-C."/>
            <person name="Li K.-L."/>
            <person name="Zheng P.-J."/>
            <person name="Zhang X.-J."/>
            <person name="Jia Y."/>
            <person name="Liu Y."/>
            <person name="Niu Y.-X."/>
            <person name="Yu L.-H."/>
            <person name="Chen D.-F."/>
            <person name="Zhang G.-Q."/>
        </authorList>
    </citation>
    <scope>NUCLEOTIDE SEQUENCE</scope>
    <source>
        <tissue evidence="2">Leaf</tissue>
    </source>
</reference>
<sequence>MKGKAHDLLPRPNSLLPSLLRSLCSPPVRSTLFDRIPISIRSQDTRALPADFLPRPLPNISSNPKLRPHLSIPTPSSRTSLASADSSRKHRERERGRDLPEPFSDSFVAVRLGSFERLSLPVRLEVTTFLIGSTNRSSRAVKVTISLCTLLGQIP</sequence>
<proteinExistence type="predicted"/>
<dbReference type="Proteomes" id="UP000829196">
    <property type="component" value="Unassembled WGS sequence"/>
</dbReference>
<feature type="compositionally biased region" description="Low complexity" evidence="1">
    <location>
        <begin position="76"/>
        <end position="85"/>
    </location>
</feature>
<name>A0A8T3A8F9_DENNO</name>
<feature type="region of interest" description="Disordered" evidence="1">
    <location>
        <begin position="56"/>
        <end position="100"/>
    </location>
</feature>